<dbReference type="InterPro" id="IPR056918">
    <property type="entry name" value="8xMP"/>
</dbReference>
<sequence>MSDNKDTKDSNNILKVKCDSADYELEVWKRLWASRDFELQHFWQRSIFLTAFLVLGFTAYGSFQGVFLGKFFENKIVLDSKEFVICNLISIFLCCVNAVLSMLWIMMTKGSKNAYEVYENALESILIPYALKRANVKLNSSNVSKSPCILKLNAYRYSVSKINIFLGVFSLFIFSLLGGFHFVLMLECSVNSIAIAAVVVFIVDFILFCFLKEKLTGGKN</sequence>
<dbReference type="Proteomes" id="UP000477070">
    <property type="component" value="Unassembled WGS sequence"/>
</dbReference>
<reference evidence="3" key="3">
    <citation type="submission" date="2018-04" db="EMBL/GenBank/DDBJ databases">
        <authorList>
            <person name="Sheh A."/>
            <person name="Shen Z."/>
            <person name="Mannion A.J."/>
            <person name="Fox J.G."/>
        </authorList>
    </citation>
    <scope>NUCLEOTIDE SEQUENCE</scope>
    <source>
        <strain evidence="3">MIT 97-6194</strain>
    </source>
</reference>
<keyword evidence="1" id="KW-1133">Transmembrane helix</keyword>
<evidence type="ECO:0000313" key="2">
    <source>
        <dbReference type="EMBL" id="MWV68505.1"/>
    </source>
</evidence>
<dbReference type="EMBL" id="QBIU01000001">
    <property type="protein sequence ID" value="MWV68505.1"/>
    <property type="molecule type" value="Genomic_DNA"/>
</dbReference>
<dbReference type="RefSeq" id="WP_034569264.1">
    <property type="nucleotide sequence ID" value="NZ_JRMP02000001.1"/>
</dbReference>
<proteinExistence type="predicted"/>
<comment type="caution">
    <text evidence="3">The sequence shown here is derived from an EMBL/GenBank/DDBJ whole genome shotgun (WGS) entry which is preliminary data.</text>
</comment>
<protein>
    <submittedName>
        <fullName evidence="3">Uncharacterized protein</fullName>
    </submittedName>
</protein>
<accession>A0A347VQS8</accession>
<feature type="transmembrane region" description="Helical" evidence="1">
    <location>
        <begin position="164"/>
        <end position="186"/>
    </location>
</feature>
<dbReference type="OrthoDB" id="5368706at2"/>
<reference evidence="2 5" key="4">
    <citation type="submission" date="2019-12" db="EMBL/GenBank/DDBJ databases">
        <title>Multi-Generational Helicobacter saguini Isolates.</title>
        <authorList>
            <person name="Mannion A."/>
            <person name="Shen Z."/>
            <person name="Fox J.G."/>
        </authorList>
    </citation>
    <scope>NUCLEOTIDE SEQUENCE [LARGE SCALE GENOMIC DNA]</scope>
    <source>
        <strain evidence="2">16-048</strain>
        <strain evidence="5">16-048 (F4)</strain>
    </source>
</reference>
<gene>
    <name evidence="2" type="ORF">DCO61_00270</name>
    <name evidence="3" type="ORF">LS64_000895</name>
</gene>
<evidence type="ECO:0000256" key="1">
    <source>
        <dbReference type="SAM" id="Phobius"/>
    </source>
</evidence>
<reference evidence="3 4" key="1">
    <citation type="journal article" date="2014" name="Genome Announc.">
        <title>Draft genome sequences of eight enterohepatic helicobacter species isolated from both laboratory and wild rodents.</title>
        <authorList>
            <person name="Sheh A."/>
            <person name="Shen Z."/>
            <person name="Fox J.G."/>
        </authorList>
    </citation>
    <scope>NUCLEOTIDE SEQUENCE [LARGE SCALE GENOMIC DNA]</scope>
    <source>
        <strain evidence="3 4">MIT 97-6194</strain>
    </source>
</reference>
<evidence type="ECO:0000313" key="4">
    <source>
        <dbReference type="Proteomes" id="UP000029714"/>
    </source>
</evidence>
<dbReference type="Proteomes" id="UP000029714">
    <property type="component" value="Unassembled WGS sequence"/>
</dbReference>
<feature type="transmembrane region" description="Helical" evidence="1">
    <location>
        <begin position="192"/>
        <end position="211"/>
    </location>
</feature>
<name>A0A347VQS8_9HELI</name>
<feature type="transmembrane region" description="Helical" evidence="1">
    <location>
        <begin position="83"/>
        <end position="105"/>
    </location>
</feature>
<dbReference type="Pfam" id="PF24838">
    <property type="entry name" value="8xMP"/>
    <property type="match status" value="1"/>
</dbReference>
<evidence type="ECO:0000313" key="3">
    <source>
        <dbReference type="EMBL" id="TLD95950.1"/>
    </source>
</evidence>
<evidence type="ECO:0000313" key="5">
    <source>
        <dbReference type="Proteomes" id="UP000477070"/>
    </source>
</evidence>
<dbReference type="AlphaFoldDB" id="A0A347VQS8"/>
<keyword evidence="1" id="KW-0812">Transmembrane</keyword>
<dbReference type="EMBL" id="JRMP02000001">
    <property type="protein sequence ID" value="TLD95950.1"/>
    <property type="molecule type" value="Genomic_DNA"/>
</dbReference>
<reference evidence="3 4" key="2">
    <citation type="journal article" date="2016" name="Infect. Immun.">
        <title>Helicobacter saguini, a Novel Helicobacter Isolated from Cotton-Top Tamarins with Ulcerative Colitis, Has Proinflammatory Properties and Induces Typhlocolitis and Dysplasia in Gnotobiotic IL-10-/- Mice.</title>
        <authorList>
            <person name="Shen Z."/>
            <person name="Mannion A."/>
            <person name="Whary M.T."/>
            <person name="Muthupalani S."/>
            <person name="Sheh A."/>
            <person name="Feng Y."/>
            <person name="Gong G."/>
            <person name="Vandamme P."/>
            <person name="Holcombe H.R."/>
            <person name="Paster B.J."/>
            <person name="Fox J.G."/>
        </authorList>
    </citation>
    <scope>NUCLEOTIDE SEQUENCE [LARGE SCALE GENOMIC DNA]</scope>
    <source>
        <strain evidence="3 4">MIT 97-6194</strain>
    </source>
</reference>
<keyword evidence="1" id="KW-0472">Membrane</keyword>
<keyword evidence="4" id="KW-1185">Reference proteome</keyword>
<organism evidence="3 4">
    <name type="scientific">Helicobacter saguini</name>
    <dbReference type="NCBI Taxonomy" id="1548018"/>
    <lineage>
        <taxon>Bacteria</taxon>
        <taxon>Pseudomonadati</taxon>
        <taxon>Campylobacterota</taxon>
        <taxon>Epsilonproteobacteria</taxon>
        <taxon>Campylobacterales</taxon>
        <taxon>Helicobacteraceae</taxon>
        <taxon>Helicobacter</taxon>
    </lineage>
</organism>
<feature type="transmembrane region" description="Helical" evidence="1">
    <location>
        <begin position="42"/>
        <end position="63"/>
    </location>
</feature>